<proteinExistence type="predicted"/>
<feature type="domain" description="Acyl-CoA thioesterase-like C-terminal" evidence="1">
    <location>
        <begin position="2"/>
        <end position="75"/>
    </location>
</feature>
<dbReference type="EMBL" id="JANPXH010002076">
    <property type="protein sequence ID" value="MCR6679973.1"/>
    <property type="molecule type" value="Genomic_DNA"/>
</dbReference>
<evidence type="ECO:0000313" key="2">
    <source>
        <dbReference type="EMBL" id="MCR6679973.1"/>
    </source>
</evidence>
<feature type="non-terminal residue" evidence="2">
    <location>
        <position position="77"/>
    </location>
</feature>
<dbReference type="InterPro" id="IPR029069">
    <property type="entry name" value="HotDog_dom_sf"/>
</dbReference>
<accession>A0AAW5N5V4</accession>
<organism evidence="2 3">
    <name type="scientific">Escherichia marmotae</name>
    <dbReference type="NCBI Taxonomy" id="1499973"/>
    <lineage>
        <taxon>Bacteria</taxon>
        <taxon>Pseudomonadati</taxon>
        <taxon>Pseudomonadota</taxon>
        <taxon>Gammaproteobacteria</taxon>
        <taxon>Enterobacterales</taxon>
        <taxon>Enterobacteriaceae</taxon>
        <taxon>Escherichia</taxon>
    </lineage>
</organism>
<dbReference type="SUPFAM" id="SSF54637">
    <property type="entry name" value="Thioesterase/thiol ester dehydrase-isomerase"/>
    <property type="match status" value="1"/>
</dbReference>
<name>A0AAW5N5V4_9ESCH</name>
<sequence length="77" mass="8422">EDEVASPFQRICPLADCGNAISRNADPLPLTFINTDLTILLHRPPVGEWLGMDSISRWEPNGIGMSDSLLFDDLGPV</sequence>
<comment type="caution">
    <text evidence="2">The sequence shown here is derived from an EMBL/GenBank/DDBJ whole genome shotgun (WGS) entry which is preliminary data.</text>
</comment>
<evidence type="ECO:0000259" key="1">
    <source>
        <dbReference type="Pfam" id="PF20789"/>
    </source>
</evidence>
<feature type="non-terminal residue" evidence="2">
    <location>
        <position position="1"/>
    </location>
</feature>
<dbReference type="Proteomes" id="UP001206878">
    <property type="component" value="Unassembled WGS sequence"/>
</dbReference>
<gene>
    <name evidence="2" type="ORF">NVV43_32005</name>
</gene>
<reference evidence="2" key="1">
    <citation type="submission" date="2022-07" db="EMBL/GenBank/DDBJ databases">
        <title>Diversity of ethanolamine utilization by human commensal Escherichia coli.</title>
        <authorList>
            <person name="Jubelin G."/>
        </authorList>
    </citation>
    <scope>NUCLEOTIDE SEQUENCE</scope>
    <source>
        <strain evidence="2">S1</strain>
    </source>
</reference>
<dbReference type="Pfam" id="PF20789">
    <property type="entry name" value="4HBT_3C"/>
    <property type="match status" value="1"/>
</dbReference>
<dbReference type="InterPro" id="IPR049450">
    <property type="entry name" value="ACOT8-like_C"/>
</dbReference>
<evidence type="ECO:0000313" key="3">
    <source>
        <dbReference type="Proteomes" id="UP001206878"/>
    </source>
</evidence>
<protein>
    <submittedName>
        <fullName evidence="2">Thioesterase family protein</fullName>
    </submittedName>
</protein>
<dbReference type="AlphaFoldDB" id="A0AAW5N5V4"/>